<evidence type="ECO:0000256" key="2">
    <source>
        <dbReference type="ARBA" id="ARBA00022676"/>
    </source>
</evidence>
<keyword evidence="4" id="KW-0325">Glycoprotein</keyword>
<keyword evidence="5" id="KW-0472">Membrane</keyword>
<dbReference type="InterPro" id="IPR007657">
    <property type="entry name" value="Glycosyltransferase_61"/>
</dbReference>
<evidence type="ECO:0000259" key="6">
    <source>
        <dbReference type="Pfam" id="PF04577"/>
    </source>
</evidence>
<dbReference type="AlphaFoldDB" id="A0A9R0J604"/>
<feature type="domain" description="Glycosyltransferase 61 catalytic" evidence="6">
    <location>
        <begin position="259"/>
        <end position="397"/>
    </location>
</feature>
<dbReference type="GO" id="GO:0016757">
    <property type="term" value="F:glycosyltransferase activity"/>
    <property type="evidence" value="ECO:0000318"/>
    <property type="project" value="GO_Central"/>
</dbReference>
<evidence type="ECO:0000256" key="3">
    <source>
        <dbReference type="ARBA" id="ARBA00022679"/>
    </source>
</evidence>
<evidence type="ECO:0000256" key="4">
    <source>
        <dbReference type="ARBA" id="ARBA00023180"/>
    </source>
</evidence>
<comment type="subcellular location">
    <subcellularLocation>
        <location evidence="1">Golgi apparatus membrane</location>
        <topology evidence="1">Single-pass type II membrane protein</topology>
    </subcellularLocation>
</comment>
<dbReference type="PANTHER" id="PTHR20961:SF124">
    <property type="entry name" value="GLYCOSYLTRANSFERASE"/>
    <property type="match status" value="1"/>
</dbReference>
<gene>
    <name evidence="8" type="primary">LOC110800858</name>
</gene>
<evidence type="ECO:0000256" key="1">
    <source>
        <dbReference type="ARBA" id="ARBA00004323"/>
    </source>
</evidence>
<keyword evidence="5" id="KW-0812">Transmembrane</keyword>
<dbReference type="InterPro" id="IPR049625">
    <property type="entry name" value="Glyco_transf_61_cat"/>
</dbReference>
<name>A0A9R0J604_SPIOL</name>
<keyword evidence="7" id="KW-1185">Reference proteome</keyword>
<feature type="transmembrane region" description="Helical" evidence="5">
    <location>
        <begin position="45"/>
        <end position="65"/>
    </location>
</feature>
<keyword evidence="2" id="KW-0328">Glycosyltransferase</keyword>
<keyword evidence="5" id="KW-1133">Transmembrane helix</keyword>
<protein>
    <submittedName>
        <fullName evidence="8">Xylan glycosyltransferase MUCI21</fullName>
    </submittedName>
</protein>
<proteinExistence type="predicted"/>
<dbReference type="Proteomes" id="UP000813463">
    <property type="component" value="Chromosome 1"/>
</dbReference>
<dbReference type="GO" id="GO:0000139">
    <property type="term" value="C:Golgi membrane"/>
    <property type="evidence" value="ECO:0007669"/>
    <property type="project" value="UniProtKB-SubCell"/>
</dbReference>
<evidence type="ECO:0000313" key="7">
    <source>
        <dbReference type="Proteomes" id="UP000813463"/>
    </source>
</evidence>
<dbReference type="GeneID" id="110800858"/>
<reference evidence="7" key="1">
    <citation type="journal article" date="2021" name="Nat. Commun.">
        <title>Genomic analyses provide insights into spinach domestication and the genetic basis of agronomic traits.</title>
        <authorList>
            <person name="Cai X."/>
            <person name="Sun X."/>
            <person name="Xu C."/>
            <person name="Sun H."/>
            <person name="Wang X."/>
            <person name="Ge C."/>
            <person name="Zhang Z."/>
            <person name="Wang Q."/>
            <person name="Fei Z."/>
            <person name="Jiao C."/>
            <person name="Wang Q."/>
        </authorList>
    </citation>
    <scope>NUCLEOTIDE SEQUENCE [LARGE SCALE GENOMIC DNA]</scope>
    <source>
        <strain evidence="7">cv. Varoflay</strain>
    </source>
</reference>
<accession>A0A9R0J604</accession>
<evidence type="ECO:0000256" key="5">
    <source>
        <dbReference type="SAM" id="Phobius"/>
    </source>
</evidence>
<dbReference type="Pfam" id="PF04577">
    <property type="entry name" value="Glyco_transf_61"/>
    <property type="match status" value="1"/>
</dbReference>
<dbReference type="PANTHER" id="PTHR20961">
    <property type="entry name" value="GLYCOSYLTRANSFERASE"/>
    <property type="match status" value="1"/>
</dbReference>
<evidence type="ECO:0000313" key="8">
    <source>
        <dbReference type="RefSeq" id="XP_021861876.2"/>
    </source>
</evidence>
<dbReference type="RefSeq" id="XP_021861876.2">
    <property type="nucleotide sequence ID" value="XM_022006184.2"/>
</dbReference>
<dbReference type="GO" id="GO:0016763">
    <property type="term" value="F:pentosyltransferase activity"/>
    <property type="evidence" value="ECO:0007669"/>
    <property type="project" value="UniProtKB-ARBA"/>
</dbReference>
<keyword evidence="3" id="KW-0808">Transferase</keyword>
<reference evidence="8" key="2">
    <citation type="submission" date="2025-08" db="UniProtKB">
        <authorList>
            <consortium name="RefSeq"/>
        </authorList>
    </citation>
    <scope>IDENTIFICATION</scope>
    <source>
        <tissue evidence="8">Leaf</tissue>
    </source>
</reference>
<dbReference type="KEGG" id="soe:110800858"/>
<organism evidence="7 8">
    <name type="scientific">Spinacia oleracea</name>
    <name type="common">Spinach</name>
    <dbReference type="NCBI Taxonomy" id="3562"/>
    <lineage>
        <taxon>Eukaryota</taxon>
        <taxon>Viridiplantae</taxon>
        <taxon>Streptophyta</taxon>
        <taxon>Embryophyta</taxon>
        <taxon>Tracheophyta</taxon>
        <taxon>Spermatophyta</taxon>
        <taxon>Magnoliopsida</taxon>
        <taxon>eudicotyledons</taxon>
        <taxon>Gunneridae</taxon>
        <taxon>Pentapetalae</taxon>
        <taxon>Caryophyllales</taxon>
        <taxon>Chenopodiaceae</taxon>
        <taxon>Chenopodioideae</taxon>
        <taxon>Anserineae</taxon>
        <taxon>Spinacia</taxon>
    </lineage>
</organism>
<sequence>MVYFQKYYYKDHHQRQIRKLDETFGCDSKNIKEDLRLIKRVKSKLFHLLYLSFLSCSFIWLSQIFGFPFSFSCIHHGAENFSYEKLSVDPPIASSLSIGTLYCDRSHFRTDICFMKGDIRTNSSSSSIILYTQTNTKAAPLSDIPTKFEEYELEHETIKPYTRKWETSVMNTIDQIHLISKYKPISHHKCDVSHDVPAIFFSTGGYTGNVYHEFNDGIIPLYITSQQFNKEVIFVILEYHSWWYTKYQQVLAQLSNYRPIIFNSNSKTHCFQEAVVGLKIHDELTIDSSLSKANIIGFRNLLSRAFEAPKGLLVVNHYNKRPRMVLLSRRGSRGITNERALVKLAQKIGFDVLILKPNRKTELATIYKAISNSDVMFGVHGAAMTHFLFLNPNCTLVQVIPLGTEWPSETYYGQPAKNMGLKYIGYKIHPRESSLYYKYDKDDPILRDPNSVNKKGWEFTKKVYLDDQNVRLDLRRVQKLLLRVHDDYFTK</sequence>